<evidence type="ECO:0000313" key="4">
    <source>
        <dbReference type="Proteomes" id="UP000693970"/>
    </source>
</evidence>
<keyword evidence="4" id="KW-1185">Reference proteome</keyword>
<organism evidence="3 4">
    <name type="scientific">Nitzschia inconspicua</name>
    <dbReference type="NCBI Taxonomy" id="303405"/>
    <lineage>
        <taxon>Eukaryota</taxon>
        <taxon>Sar</taxon>
        <taxon>Stramenopiles</taxon>
        <taxon>Ochrophyta</taxon>
        <taxon>Bacillariophyta</taxon>
        <taxon>Bacillariophyceae</taxon>
        <taxon>Bacillariophycidae</taxon>
        <taxon>Bacillariales</taxon>
        <taxon>Bacillariaceae</taxon>
        <taxon>Nitzschia</taxon>
    </lineage>
</organism>
<dbReference type="EMBL" id="JAGRRH010000082">
    <property type="protein sequence ID" value="KAG7337484.1"/>
    <property type="molecule type" value="Genomic_DNA"/>
</dbReference>
<name>A0A9K3Q2C1_9STRA</name>
<reference evidence="3" key="2">
    <citation type="submission" date="2021-04" db="EMBL/GenBank/DDBJ databases">
        <authorList>
            <person name="Podell S."/>
        </authorList>
    </citation>
    <scope>NUCLEOTIDE SEQUENCE</scope>
    <source>
        <strain evidence="3">Hildebrandi</strain>
    </source>
</reference>
<evidence type="ECO:0000313" key="2">
    <source>
        <dbReference type="EMBL" id="KAG7337484.1"/>
    </source>
</evidence>
<gene>
    <name evidence="2" type="ORF">IV203_017595</name>
    <name evidence="3" type="ORF">IV203_030598</name>
</gene>
<feature type="region of interest" description="Disordered" evidence="1">
    <location>
        <begin position="1"/>
        <end position="25"/>
    </location>
</feature>
<evidence type="ECO:0000256" key="1">
    <source>
        <dbReference type="SAM" id="MobiDB-lite"/>
    </source>
</evidence>
<protein>
    <submittedName>
        <fullName evidence="3">Uncharacterized protein</fullName>
    </submittedName>
</protein>
<dbReference type="AlphaFoldDB" id="A0A9K3Q2C1"/>
<evidence type="ECO:0000313" key="3">
    <source>
        <dbReference type="EMBL" id="KAG7367855.1"/>
    </source>
</evidence>
<sequence length="442" mass="51409">MGQQQLLKKEQPHHHRSSTQHLSSISSKLQQRGWMQTIIDYRLELAKIANEMETLDESKTRQEEYKYQVRHYQNYTFDISPIYNVLRSAIDTVGVRGVIFDILNDEYDYFLYYPHSPQYDCFKSHGVGVDCTAFDTWWMYHFTGATIADHFLDSIRNGNRNNNEQEHDKRTGILWDGITNQRFTSMEGLIREIQKYQRLPYVNSASFHAQHAIIWQYLAQAYPDIQEYPSQLADTLCRSNADSGPRYARTVGKGIDHECYHGFGHAVFYVVAKRQMKLQQQQKRMIVNDPTVPSKNFPFPTTTPSISARLQVRPSSGFELTKEAMCQVYALCKGAIRSYDDKDKEDEYPYSKGVRVCLEGVVHSVRLFSDTRHNKKETVAYVMEEMHRCEKTTEKTGHRKKLGKTSSLKNDTSTSAEHSHFLLDSKRIRPPKEESDGLNDRR</sequence>
<accession>A0A9K3Q2C1</accession>
<feature type="compositionally biased region" description="Polar residues" evidence="1">
    <location>
        <begin position="404"/>
        <end position="416"/>
    </location>
</feature>
<dbReference type="EMBL" id="JAGRRH010000006">
    <property type="protein sequence ID" value="KAG7367855.1"/>
    <property type="molecule type" value="Genomic_DNA"/>
</dbReference>
<proteinExistence type="predicted"/>
<comment type="caution">
    <text evidence="3">The sequence shown here is derived from an EMBL/GenBank/DDBJ whole genome shotgun (WGS) entry which is preliminary data.</text>
</comment>
<feature type="region of interest" description="Disordered" evidence="1">
    <location>
        <begin position="390"/>
        <end position="442"/>
    </location>
</feature>
<reference evidence="3" key="1">
    <citation type="journal article" date="2021" name="Sci. Rep.">
        <title>Diploid genomic architecture of Nitzschia inconspicua, an elite biomass production diatom.</title>
        <authorList>
            <person name="Oliver A."/>
            <person name="Podell S."/>
            <person name="Pinowska A."/>
            <person name="Traller J.C."/>
            <person name="Smith S.R."/>
            <person name="McClure R."/>
            <person name="Beliaev A."/>
            <person name="Bohutskyi P."/>
            <person name="Hill E.A."/>
            <person name="Rabines A."/>
            <person name="Zheng H."/>
            <person name="Allen L.Z."/>
            <person name="Kuo A."/>
            <person name="Grigoriev I.V."/>
            <person name="Allen A.E."/>
            <person name="Hazlebeck D."/>
            <person name="Allen E.E."/>
        </authorList>
    </citation>
    <scope>NUCLEOTIDE SEQUENCE</scope>
    <source>
        <strain evidence="3">Hildebrandi</strain>
    </source>
</reference>
<dbReference type="Proteomes" id="UP000693970">
    <property type="component" value="Unassembled WGS sequence"/>
</dbReference>
<feature type="compositionally biased region" description="Basic and acidic residues" evidence="1">
    <location>
        <begin position="417"/>
        <end position="442"/>
    </location>
</feature>